<dbReference type="OrthoDB" id="6105938at2759"/>
<comment type="caution">
    <text evidence="8">The sequence shown here is derived from an EMBL/GenBank/DDBJ whole genome shotgun (WGS) entry which is preliminary data.</text>
</comment>
<dbReference type="STRING" id="623744.A0A553QM53"/>
<feature type="domain" description="RING-type" evidence="6">
    <location>
        <begin position="15"/>
        <end position="58"/>
    </location>
</feature>
<evidence type="ECO:0000256" key="2">
    <source>
        <dbReference type="ARBA" id="ARBA00022771"/>
    </source>
</evidence>
<evidence type="ECO:0000256" key="5">
    <source>
        <dbReference type="SAM" id="Coils"/>
    </source>
</evidence>
<reference evidence="8" key="2">
    <citation type="submission" date="2019-04" db="EMBL/GenBank/DDBJ databases">
        <authorList>
            <person name="Kadobianskyi M."/>
            <person name="Schulze L."/>
            <person name="Schuelke M."/>
            <person name="Judkewitz B."/>
        </authorList>
    </citation>
    <scope>NUCLEOTIDE SEQUENCE</scope>
    <source>
        <strain evidence="8">Bolton</strain>
        <tissue evidence="8">Whole-body</tissue>
    </source>
</reference>
<dbReference type="PROSITE" id="PS00518">
    <property type="entry name" value="ZF_RING_1"/>
    <property type="match status" value="1"/>
</dbReference>
<dbReference type="InterPro" id="IPR017907">
    <property type="entry name" value="Znf_RING_CS"/>
</dbReference>
<evidence type="ECO:0000256" key="3">
    <source>
        <dbReference type="ARBA" id="ARBA00022833"/>
    </source>
</evidence>
<name>A0A553QM53_9TELE</name>
<dbReference type="AlphaFoldDB" id="A0A553QM53"/>
<dbReference type="InterPro" id="IPR000315">
    <property type="entry name" value="Znf_B-box"/>
</dbReference>
<dbReference type="Pfam" id="PF25600">
    <property type="entry name" value="TRIM_CC"/>
    <property type="match status" value="1"/>
</dbReference>
<dbReference type="SUPFAM" id="SSF57845">
    <property type="entry name" value="B-box zinc-binding domain"/>
    <property type="match status" value="1"/>
</dbReference>
<dbReference type="SMART" id="SM00184">
    <property type="entry name" value="RING"/>
    <property type="match status" value="1"/>
</dbReference>
<dbReference type="PROSITE" id="PS50119">
    <property type="entry name" value="ZF_BBOX"/>
    <property type="match status" value="1"/>
</dbReference>
<evidence type="ECO:0000259" key="7">
    <source>
        <dbReference type="PROSITE" id="PS50119"/>
    </source>
</evidence>
<dbReference type="InterPro" id="IPR058030">
    <property type="entry name" value="TRIM8/14/16/25/29/45/65_CC"/>
</dbReference>
<dbReference type="InterPro" id="IPR001841">
    <property type="entry name" value="Znf_RING"/>
</dbReference>
<dbReference type="GO" id="GO:0008270">
    <property type="term" value="F:zinc ion binding"/>
    <property type="evidence" value="ECO:0007669"/>
    <property type="project" value="UniProtKB-KW"/>
</dbReference>
<keyword evidence="9" id="KW-1185">Reference proteome</keyword>
<proteinExistence type="predicted"/>
<protein>
    <recommendedName>
        <fullName evidence="10">RING-type domain-containing protein</fullName>
    </recommendedName>
</protein>
<dbReference type="Pfam" id="PF00643">
    <property type="entry name" value="zf-B_box"/>
    <property type="match status" value="1"/>
</dbReference>
<dbReference type="EMBL" id="SRMA01025786">
    <property type="protein sequence ID" value="TRY91006.1"/>
    <property type="molecule type" value="Genomic_DNA"/>
</dbReference>
<feature type="coiled-coil region" evidence="5">
    <location>
        <begin position="185"/>
        <end position="226"/>
    </location>
</feature>
<sequence length="409" mass="47205">MAESRVSLEREEFVCPICVDLLKDPVAIPCGHSYCQRCITHCWDQEDLKQIYSCPQCRQSFTPRPSLGKNTILAKVVEKLEKSNVQAVQCSSGDVECDVCTGDRNQAIKSCLTCLNSFCQDHLQQHENLFKAKKHTLMDATGQLQEMICPRHEKLLEIFCRTDKLCICYLCTIDEHKNHDTVSAAAESNERQEELTETLKNWQQKIQEKEKKLEDLTACLESQKRSAQEAVEDSEKTFTELMRSIERSFSEVTNFIRDQEKTAVSCTENQLEQLKLEIEDLRRRNTEVEELKKKSLHHINFLKSFQSLSNSTSSAESPNITTSSSFKIDGVAKSVSHLREKLEKMCQEEIAKITGKDEKRIHHHLEVQKSVELKVNLQKDFFADLNESIQFLKPMQEKTSIRKYQKFTL</sequence>
<evidence type="ECO:0000259" key="6">
    <source>
        <dbReference type="PROSITE" id="PS50089"/>
    </source>
</evidence>
<dbReference type="Gene3D" id="4.10.830.40">
    <property type="match status" value="1"/>
</dbReference>
<dbReference type="Proteomes" id="UP000316079">
    <property type="component" value="Unassembled WGS sequence"/>
</dbReference>
<keyword evidence="3" id="KW-0862">Zinc</keyword>
<reference evidence="8 9" key="1">
    <citation type="journal article" date="2019" name="Sci. Data">
        <title>Hybrid genome assembly and annotation of Danionella translucida.</title>
        <authorList>
            <person name="Kadobianskyi M."/>
            <person name="Schulze L."/>
            <person name="Schuelke M."/>
            <person name="Judkewitz B."/>
        </authorList>
    </citation>
    <scope>NUCLEOTIDE SEQUENCE [LARGE SCALE GENOMIC DNA]</scope>
    <source>
        <strain evidence="8 9">Bolton</strain>
    </source>
</reference>
<dbReference type="Pfam" id="PF15227">
    <property type="entry name" value="zf-C3HC4_4"/>
    <property type="match status" value="1"/>
</dbReference>
<dbReference type="SMART" id="SM00336">
    <property type="entry name" value="BBOX"/>
    <property type="match status" value="1"/>
</dbReference>
<dbReference type="InterPro" id="IPR013083">
    <property type="entry name" value="Znf_RING/FYVE/PHD"/>
</dbReference>
<dbReference type="EMBL" id="SRMA01025786">
    <property type="protein sequence ID" value="TRY91007.1"/>
    <property type="molecule type" value="Genomic_DNA"/>
</dbReference>
<feature type="domain" description="B box-type" evidence="7">
    <location>
        <begin position="144"/>
        <end position="184"/>
    </location>
</feature>
<gene>
    <name evidence="8" type="ORF">DNTS_023024</name>
</gene>
<evidence type="ECO:0008006" key="10">
    <source>
        <dbReference type="Google" id="ProtNLM"/>
    </source>
</evidence>
<dbReference type="PROSITE" id="PS50089">
    <property type="entry name" value="ZF_RING_2"/>
    <property type="match status" value="1"/>
</dbReference>
<accession>A0A553QM53</accession>
<keyword evidence="5" id="KW-0175">Coiled coil</keyword>
<dbReference type="PANTHER" id="PTHR25465:SF5">
    <property type="entry name" value="E3 UBIQUITIN_ISG15 LIGASE TRIM25-RELATED"/>
    <property type="match status" value="1"/>
</dbReference>
<evidence type="ECO:0000313" key="8">
    <source>
        <dbReference type="EMBL" id="TRY91007.1"/>
    </source>
</evidence>
<keyword evidence="1" id="KW-0479">Metal-binding</keyword>
<feature type="coiled-coil region" evidence="5">
    <location>
        <begin position="257"/>
        <end position="294"/>
    </location>
</feature>
<dbReference type="Gene3D" id="3.30.160.60">
    <property type="entry name" value="Classic Zinc Finger"/>
    <property type="match status" value="1"/>
</dbReference>
<evidence type="ECO:0000256" key="1">
    <source>
        <dbReference type="ARBA" id="ARBA00022723"/>
    </source>
</evidence>
<dbReference type="PANTHER" id="PTHR25465">
    <property type="entry name" value="B-BOX DOMAIN CONTAINING"/>
    <property type="match status" value="1"/>
</dbReference>
<dbReference type="InterPro" id="IPR051051">
    <property type="entry name" value="E3_ubiq-ligase_TRIM/RNF"/>
</dbReference>
<keyword evidence="2 4" id="KW-0863">Zinc-finger</keyword>
<organism evidence="8 9">
    <name type="scientific">Danionella cerebrum</name>
    <dbReference type="NCBI Taxonomy" id="2873325"/>
    <lineage>
        <taxon>Eukaryota</taxon>
        <taxon>Metazoa</taxon>
        <taxon>Chordata</taxon>
        <taxon>Craniata</taxon>
        <taxon>Vertebrata</taxon>
        <taxon>Euteleostomi</taxon>
        <taxon>Actinopterygii</taxon>
        <taxon>Neopterygii</taxon>
        <taxon>Teleostei</taxon>
        <taxon>Ostariophysi</taxon>
        <taxon>Cypriniformes</taxon>
        <taxon>Danionidae</taxon>
        <taxon>Danioninae</taxon>
        <taxon>Danionella</taxon>
    </lineage>
</organism>
<dbReference type="Gene3D" id="3.30.40.10">
    <property type="entry name" value="Zinc/RING finger domain, C3HC4 (zinc finger)"/>
    <property type="match status" value="1"/>
</dbReference>
<evidence type="ECO:0000256" key="4">
    <source>
        <dbReference type="PROSITE-ProRule" id="PRU00024"/>
    </source>
</evidence>
<evidence type="ECO:0000313" key="9">
    <source>
        <dbReference type="Proteomes" id="UP000316079"/>
    </source>
</evidence>
<dbReference type="CDD" id="cd19769">
    <property type="entry name" value="Bbox2_TRIM16-like"/>
    <property type="match status" value="1"/>
</dbReference>
<dbReference type="SUPFAM" id="SSF57850">
    <property type="entry name" value="RING/U-box"/>
    <property type="match status" value="1"/>
</dbReference>